<dbReference type="InterPro" id="IPR051710">
    <property type="entry name" value="Phosphatase_SH3-domain"/>
</dbReference>
<dbReference type="EMBL" id="BAABME010017155">
    <property type="protein sequence ID" value="GAA0148998.1"/>
    <property type="molecule type" value="Genomic_DNA"/>
</dbReference>
<dbReference type="SUPFAM" id="SSF53254">
    <property type="entry name" value="Phosphoglycerate mutase-like"/>
    <property type="match status" value="1"/>
</dbReference>
<sequence length="263" mass="29011">MTTSTRSSSPSHPMSYQHVVIMRHGDRADFVDPTWVDTATRKWDPELVTQGITRAFKTGQKIRTHLADVSIHRGFVSPFLRCLQTAAEAVSALVANVESVDDLDNYASASHASKIKVAIEYGLCEMLNSRAITPEKAPKDGIFSFDIPYCESILPAGTIDHNVEPIYKEMPKWEETVEETLARYVQTTKALADKYLPENLLLVTHAAGVLSVLQELKGGADGAQVEYCGYLYLKRPIYPGENKTFTAGQFELVGLDGVNVISS</sequence>
<dbReference type="Gene3D" id="3.40.50.1240">
    <property type="entry name" value="Phosphoglycerate mutase-like"/>
    <property type="match status" value="1"/>
</dbReference>
<protein>
    <recommendedName>
        <fullName evidence="3">Phosphoglycerate mutase family protein</fullName>
    </recommendedName>
</protein>
<dbReference type="Proteomes" id="UP001454036">
    <property type="component" value="Unassembled WGS sequence"/>
</dbReference>
<evidence type="ECO:0000313" key="1">
    <source>
        <dbReference type="EMBL" id="GAA0148998.1"/>
    </source>
</evidence>
<keyword evidence="2" id="KW-1185">Reference proteome</keyword>
<dbReference type="PANTHER" id="PTHR16469:SF27">
    <property type="entry name" value="UBIQUITIN-ASSOCIATED AND SH3 DOMAIN-CONTAINING BA-RELATED"/>
    <property type="match status" value="1"/>
</dbReference>
<evidence type="ECO:0000313" key="2">
    <source>
        <dbReference type="Proteomes" id="UP001454036"/>
    </source>
</evidence>
<dbReference type="InterPro" id="IPR029033">
    <property type="entry name" value="His_PPase_superfam"/>
</dbReference>
<dbReference type="CDD" id="cd07040">
    <property type="entry name" value="HP"/>
    <property type="match status" value="1"/>
</dbReference>
<dbReference type="AlphaFoldDB" id="A0AAV3PFR4"/>
<dbReference type="PANTHER" id="PTHR16469">
    <property type="entry name" value="UBIQUITIN-ASSOCIATED AND SH3 DOMAIN-CONTAINING BA-RELATED"/>
    <property type="match status" value="1"/>
</dbReference>
<dbReference type="PIRSF" id="PIRSF015897">
    <property type="entry name" value="PRIB5"/>
    <property type="match status" value="1"/>
</dbReference>
<accession>A0AAV3PFR4</accession>
<gene>
    <name evidence="1" type="ORF">LIER_36844</name>
</gene>
<evidence type="ECO:0008006" key="3">
    <source>
        <dbReference type="Google" id="ProtNLM"/>
    </source>
</evidence>
<organism evidence="1 2">
    <name type="scientific">Lithospermum erythrorhizon</name>
    <name type="common">Purple gromwell</name>
    <name type="synonym">Lithospermum officinale var. erythrorhizon</name>
    <dbReference type="NCBI Taxonomy" id="34254"/>
    <lineage>
        <taxon>Eukaryota</taxon>
        <taxon>Viridiplantae</taxon>
        <taxon>Streptophyta</taxon>
        <taxon>Embryophyta</taxon>
        <taxon>Tracheophyta</taxon>
        <taxon>Spermatophyta</taxon>
        <taxon>Magnoliopsida</taxon>
        <taxon>eudicotyledons</taxon>
        <taxon>Gunneridae</taxon>
        <taxon>Pentapetalae</taxon>
        <taxon>asterids</taxon>
        <taxon>lamiids</taxon>
        <taxon>Boraginales</taxon>
        <taxon>Boraginaceae</taxon>
        <taxon>Boraginoideae</taxon>
        <taxon>Lithospermeae</taxon>
        <taxon>Lithospermum</taxon>
    </lineage>
</organism>
<reference evidence="1 2" key="1">
    <citation type="submission" date="2024-01" db="EMBL/GenBank/DDBJ databases">
        <title>The complete chloroplast genome sequence of Lithospermum erythrorhizon: insights into the phylogenetic relationship among Boraginaceae species and the maternal lineages of purple gromwells.</title>
        <authorList>
            <person name="Okada T."/>
            <person name="Watanabe K."/>
        </authorList>
    </citation>
    <scope>NUCLEOTIDE SEQUENCE [LARGE SCALE GENOMIC DNA]</scope>
</reference>
<comment type="caution">
    <text evidence="1">The sequence shown here is derived from an EMBL/GenBank/DDBJ whole genome shotgun (WGS) entry which is preliminary data.</text>
</comment>
<proteinExistence type="predicted"/>
<name>A0AAV3PFR4_LITER</name>
<dbReference type="InterPro" id="IPR012398">
    <property type="entry name" value="PRIB5"/>
</dbReference>
<dbReference type="Pfam" id="PF00300">
    <property type="entry name" value="His_Phos_1"/>
    <property type="match status" value="1"/>
</dbReference>
<dbReference type="InterPro" id="IPR013078">
    <property type="entry name" value="His_Pase_superF_clade-1"/>
</dbReference>